<dbReference type="InterPro" id="IPR041581">
    <property type="entry name" value="Glyoxalase_6"/>
</dbReference>
<keyword evidence="3" id="KW-1185">Reference proteome</keyword>
<dbReference type="PANTHER" id="PTHR35908">
    <property type="entry name" value="HYPOTHETICAL FUSION PROTEIN"/>
    <property type="match status" value="1"/>
</dbReference>
<dbReference type="RefSeq" id="WP_190122955.1">
    <property type="nucleotide sequence ID" value="NZ_BMWG01000005.1"/>
</dbReference>
<comment type="caution">
    <text evidence="2">The sequence shown here is derived from an EMBL/GenBank/DDBJ whole genome shotgun (WGS) entry which is preliminary data.</text>
</comment>
<dbReference type="Pfam" id="PF18029">
    <property type="entry name" value="Glyoxalase_6"/>
    <property type="match status" value="1"/>
</dbReference>
<dbReference type="PROSITE" id="PS51819">
    <property type="entry name" value="VOC"/>
    <property type="match status" value="1"/>
</dbReference>
<dbReference type="Proteomes" id="UP000630936">
    <property type="component" value="Unassembled WGS sequence"/>
</dbReference>
<evidence type="ECO:0000313" key="2">
    <source>
        <dbReference type="EMBL" id="GGZ29624.1"/>
    </source>
</evidence>
<reference evidence="2" key="1">
    <citation type="journal article" date="2014" name="Int. J. Syst. Evol. Microbiol.">
        <title>Complete genome sequence of Corynebacterium casei LMG S-19264T (=DSM 44701T), isolated from a smear-ripened cheese.</title>
        <authorList>
            <consortium name="US DOE Joint Genome Institute (JGI-PGF)"/>
            <person name="Walter F."/>
            <person name="Albersmeier A."/>
            <person name="Kalinowski J."/>
            <person name="Ruckert C."/>
        </authorList>
    </citation>
    <scope>NUCLEOTIDE SEQUENCE</scope>
    <source>
        <strain evidence="2">JCM 4988</strain>
    </source>
</reference>
<feature type="domain" description="VOC" evidence="1">
    <location>
        <begin position="8"/>
        <end position="128"/>
    </location>
</feature>
<proteinExistence type="predicted"/>
<evidence type="ECO:0000259" key="1">
    <source>
        <dbReference type="PROSITE" id="PS51819"/>
    </source>
</evidence>
<organism evidence="2 3">
    <name type="scientific">Streptomyces inusitatus</name>
    <dbReference type="NCBI Taxonomy" id="68221"/>
    <lineage>
        <taxon>Bacteria</taxon>
        <taxon>Bacillati</taxon>
        <taxon>Actinomycetota</taxon>
        <taxon>Actinomycetes</taxon>
        <taxon>Kitasatosporales</taxon>
        <taxon>Streptomycetaceae</taxon>
        <taxon>Streptomyces</taxon>
    </lineage>
</organism>
<dbReference type="InterPro" id="IPR037523">
    <property type="entry name" value="VOC_core"/>
</dbReference>
<dbReference type="CDD" id="cd06587">
    <property type="entry name" value="VOC"/>
    <property type="match status" value="1"/>
</dbReference>
<sequence>MTTTPHFTLASLVIDCQDAHALGDFYARLLGWEVKASEPDWVHLRSPDGALGLSLQGEPEYEPPLWPEEPGAQQKMLHLDIRVDDLGPAVRHAVSLGATEAVAQPQSDVRVLLDPAGHPFCLFLAPVE</sequence>
<evidence type="ECO:0000313" key="3">
    <source>
        <dbReference type="Proteomes" id="UP000630936"/>
    </source>
</evidence>
<gene>
    <name evidence="2" type="ORF">GCM10010387_23760</name>
</gene>
<dbReference type="EMBL" id="BMWG01000005">
    <property type="protein sequence ID" value="GGZ29624.1"/>
    <property type="molecule type" value="Genomic_DNA"/>
</dbReference>
<dbReference type="SUPFAM" id="SSF54593">
    <property type="entry name" value="Glyoxalase/Bleomycin resistance protein/Dihydroxybiphenyl dioxygenase"/>
    <property type="match status" value="1"/>
</dbReference>
<protein>
    <submittedName>
        <fullName evidence="2">Glyoxalase</fullName>
    </submittedName>
</protein>
<accession>A0A918Q0F9</accession>
<name>A0A918Q0F9_9ACTN</name>
<dbReference type="AlphaFoldDB" id="A0A918Q0F9"/>
<reference evidence="2" key="2">
    <citation type="submission" date="2020-09" db="EMBL/GenBank/DDBJ databases">
        <authorList>
            <person name="Sun Q."/>
            <person name="Ohkuma M."/>
        </authorList>
    </citation>
    <scope>NUCLEOTIDE SEQUENCE</scope>
    <source>
        <strain evidence="2">JCM 4988</strain>
    </source>
</reference>
<dbReference type="PANTHER" id="PTHR35908:SF1">
    <property type="entry name" value="CONSERVED PROTEIN"/>
    <property type="match status" value="1"/>
</dbReference>
<dbReference type="Gene3D" id="3.10.180.10">
    <property type="entry name" value="2,3-Dihydroxybiphenyl 1,2-Dioxygenase, domain 1"/>
    <property type="match status" value="1"/>
</dbReference>
<dbReference type="InterPro" id="IPR029068">
    <property type="entry name" value="Glyas_Bleomycin-R_OHBP_Dase"/>
</dbReference>